<dbReference type="GO" id="GO:0006313">
    <property type="term" value="P:DNA transposition"/>
    <property type="evidence" value="ECO:0007669"/>
    <property type="project" value="InterPro"/>
</dbReference>
<dbReference type="InterPro" id="IPR036515">
    <property type="entry name" value="Transposase_17_sf"/>
</dbReference>
<dbReference type="Pfam" id="PF01797">
    <property type="entry name" value="Y1_Tnp"/>
    <property type="match status" value="1"/>
</dbReference>
<dbReference type="OrthoDB" id="9814067at2"/>
<dbReference type="SMART" id="SM01321">
    <property type="entry name" value="Y1_Tnp"/>
    <property type="match status" value="1"/>
</dbReference>
<dbReference type="GO" id="GO:0004803">
    <property type="term" value="F:transposase activity"/>
    <property type="evidence" value="ECO:0007669"/>
    <property type="project" value="InterPro"/>
</dbReference>
<feature type="domain" description="Transposase IS200-like" evidence="1">
    <location>
        <begin position="9"/>
        <end position="124"/>
    </location>
</feature>
<dbReference type="SUPFAM" id="SSF143422">
    <property type="entry name" value="Transposase IS200-like"/>
    <property type="match status" value="1"/>
</dbReference>
<dbReference type="GO" id="GO:0003677">
    <property type="term" value="F:DNA binding"/>
    <property type="evidence" value="ECO:0007669"/>
    <property type="project" value="InterPro"/>
</dbReference>
<name>A0A432VR37_9GAMM</name>
<evidence type="ECO:0000313" key="2">
    <source>
        <dbReference type="EMBL" id="RUO18699.1"/>
    </source>
</evidence>
<proteinExistence type="predicted"/>
<organism evidence="2 3">
    <name type="scientific">Aliidiomarina haloalkalitolerans</name>
    <dbReference type="NCBI Taxonomy" id="859059"/>
    <lineage>
        <taxon>Bacteria</taxon>
        <taxon>Pseudomonadati</taxon>
        <taxon>Pseudomonadota</taxon>
        <taxon>Gammaproteobacteria</taxon>
        <taxon>Alteromonadales</taxon>
        <taxon>Idiomarinaceae</taxon>
        <taxon>Aliidiomarina</taxon>
    </lineage>
</organism>
<sequence>MARKHCIKRPYLTMHVVQRGTNKCQIYWSDKDRNYFLFWLRKYSLKHGVLIHAYALMDNHFHLLLTQVKEHAISKTMRDLGSNYVTHVNRTYERVGTLYQGRFFASVVDTEQYLLNTMRYIENNPLRAGMARTLFAAKFTSYRANGHGRPDKLISPHPYFLELGENQYEREENYRDWCRQTIPPEELDGIRQATRRRIAIASREYCISLEREIGVSQHYFKPGNSKKPKEKQYIFCDGVHRDAYDFTAPKQLRLEQKLDIVSEEQFRRWRELEEFEKEKRVKKAS</sequence>
<keyword evidence="3" id="KW-1185">Reference proteome</keyword>
<accession>A0A432VR37</accession>
<reference evidence="2 3" key="1">
    <citation type="journal article" date="2011" name="Front. Microbiol.">
        <title>Genomic signatures of strain selection and enhancement in Bacillus atrophaeus var. globigii, a historical biowarfare simulant.</title>
        <authorList>
            <person name="Gibbons H.S."/>
            <person name="Broomall S.M."/>
            <person name="McNew L.A."/>
            <person name="Daligault H."/>
            <person name="Chapman C."/>
            <person name="Bruce D."/>
            <person name="Karavis M."/>
            <person name="Krepps M."/>
            <person name="McGregor P.A."/>
            <person name="Hong C."/>
            <person name="Park K.H."/>
            <person name="Akmal A."/>
            <person name="Feldman A."/>
            <person name="Lin J.S."/>
            <person name="Chang W.E."/>
            <person name="Higgs B.W."/>
            <person name="Demirev P."/>
            <person name="Lindquist J."/>
            <person name="Liem A."/>
            <person name="Fochler E."/>
            <person name="Read T.D."/>
            <person name="Tapia R."/>
            <person name="Johnson S."/>
            <person name="Bishop-Lilly K.A."/>
            <person name="Detter C."/>
            <person name="Han C."/>
            <person name="Sozhamannan S."/>
            <person name="Rosenzweig C.N."/>
            <person name="Skowronski E.W."/>
        </authorList>
    </citation>
    <scope>NUCLEOTIDE SEQUENCE [LARGE SCALE GENOMIC DNA]</scope>
    <source>
        <strain evidence="2 3">AK5</strain>
    </source>
</reference>
<comment type="caution">
    <text evidence="2">The sequence shown here is derived from an EMBL/GenBank/DDBJ whole genome shotgun (WGS) entry which is preliminary data.</text>
</comment>
<dbReference type="Proteomes" id="UP000288212">
    <property type="component" value="Unassembled WGS sequence"/>
</dbReference>
<protein>
    <recommendedName>
        <fullName evidence="1">Transposase IS200-like domain-containing protein</fullName>
    </recommendedName>
</protein>
<dbReference type="InterPro" id="IPR002686">
    <property type="entry name" value="Transposase_17"/>
</dbReference>
<gene>
    <name evidence="2" type="ORF">CWE06_10680</name>
</gene>
<dbReference type="Gene3D" id="3.30.70.1290">
    <property type="entry name" value="Transposase IS200-like"/>
    <property type="match status" value="1"/>
</dbReference>
<dbReference type="PANTHER" id="PTHR34322">
    <property type="entry name" value="TRANSPOSASE, Y1_TNP DOMAIN-CONTAINING"/>
    <property type="match status" value="1"/>
</dbReference>
<dbReference type="PANTHER" id="PTHR34322:SF2">
    <property type="entry name" value="TRANSPOSASE IS200-LIKE DOMAIN-CONTAINING PROTEIN"/>
    <property type="match status" value="1"/>
</dbReference>
<evidence type="ECO:0000259" key="1">
    <source>
        <dbReference type="SMART" id="SM01321"/>
    </source>
</evidence>
<dbReference type="RefSeq" id="WP_126793946.1">
    <property type="nucleotide sequence ID" value="NZ_PIPI01000008.1"/>
</dbReference>
<dbReference type="AlphaFoldDB" id="A0A432VR37"/>
<dbReference type="EMBL" id="PIPI01000008">
    <property type="protein sequence ID" value="RUO18699.1"/>
    <property type="molecule type" value="Genomic_DNA"/>
</dbReference>
<evidence type="ECO:0000313" key="3">
    <source>
        <dbReference type="Proteomes" id="UP000288212"/>
    </source>
</evidence>